<dbReference type="KEGG" id="far:ABE41_015065"/>
<dbReference type="GO" id="GO:0006310">
    <property type="term" value="P:DNA recombination"/>
    <property type="evidence" value="ECO:0007669"/>
    <property type="project" value="UniProtKB-KW"/>
</dbReference>
<reference evidence="5 6" key="1">
    <citation type="submission" date="2016-08" db="EMBL/GenBank/DDBJ databases">
        <title>Complete genome sequence of Fictibacillus arsenicus G25-54, a strain with toxicity to nematodes and a potential arsenic-resistance activity.</title>
        <authorList>
            <person name="Zheng Z."/>
        </authorList>
    </citation>
    <scope>NUCLEOTIDE SEQUENCE [LARGE SCALE GENOMIC DNA]</scope>
    <source>
        <strain evidence="5 6">G25-54</strain>
    </source>
</reference>
<dbReference type="InterPro" id="IPR010998">
    <property type="entry name" value="Integrase_recombinase_N"/>
</dbReference>
<evidence type="ECO:0000259" key="4">
    <source>
        <dbReference type="PROSITE" id="PS51898"/>
    </source>
</evidence>
<protein>
    <recommendedName>
        <fullName evidence="4">Tyr recombinase domain-containing protein</fullName>
    </recommendedName>
</protein>
<keyword evidence="3" id="KW-0233">DNA recombination</keyword>
<dbReference type="PANTHER" id="PTHR30349:SF64">
    <property type="entry name" value="PROPHAGE INTEGRASE INTD-RELATED"/>
    <property type="match status" value="1"/>
</dbReference>
<evidence type="ECO:0000256" key="2">
    <source>
        <dbReference type="ARBA" id="ARBA00023125"/>
    </source>
</evidence>
<dbReference type="Pfam" id="PF13102">
    <property type="entry name" value="Phage_int_SAM_5"/>
    <property type="match status" value="1"/>
</dbReference>
<dbReference type="RefSeq" id="WP_066291985.1">
    <property type="nucleotide sequence ID" value="NZ_CP016761.1"/>
</dbReference>
<feature type="domain" description="Tyr recombinase" evidence="4">
    <location>
        <begin position="156"/>
        <end position="343"/>
    </location>
</feature>
<dbReference type="SUPFAM" id="SSF56349">
    <property type="entry name" value="DNA breaking-rejoining enzymes"/>
    <property type="match status" value="1"/>
</dbReference>
<dbReference type="InterPro" id="IPR002104">
    <property type="entry name" value="Integrase_catalytic"/>
</dbReference>
<dbReference type="Pfam" id="PF00589">
    <property type="entry name" value="Phage_integrase"/>
    <property type="match status" value="1"/>
</dbReference>
<organism evidence="5 6">
    <name type="scientific">Fictibacillus arsenicus</name>
    <dbReference type="NCBI Taxonomy" id="255247"/>
    <lineage>
        <taxon>Bacteria</taxon>
        <taxon>Bacillati</taxon>
        <taxon>Bacillota</taxon>
        <taxon>Bacilli</taxon>
        <taxon>Bacillales</taxon>
        <taxon>Fictibacillaceae</taxon>
        <taxon>Fictibacillus</taxon>
    </lineage>
</organism>
<dbReference type="InterPro" id="IPR050090">
    <property type="entry name" value="Tyrosine_recombinase_XerCD"/>
</dbReference>
<comment type="similarity">
    <text evidence="1">Belongs to the 'phage' integrase family.</text>
</comment>
<dbReference type="PANTHER" id="PTHR30349">
    <property type="entry name" value="PHAGE INTEGRASE-RELATED"/>
    <property type="match status" value="1"/>
</dbReference>
<dbReference type="Gene3D" id="1.10.150.130">
    <property type="match status" value="1"/>
</dbReference>
<dbReference type="EMBL" id="CP016761">
    <property type="protein sequence ID" value="ANX13327.1"/>
    <property type="molecule type" value="Genomic_DNA"/>
</dbReference>
<sequence length="358" mass="41847">MAIKKQTNLDYELLVNELGITIEELRNIVENKNHYISVPQQHMSFVQILDEYICNLKKLEGTNKRTSTTLITYLNFLNRVKNFVNEKHRDITLYQLNEEIILTLLESSSPRKDNKLSINTVNKYMAIIRNLYKFAFEKGYLDKDLRYRFSLNSVTTLPRYLSDSQIKNVLNGALQKTYGYRKRAMLIFLLGTGCRVSELTNLKVSDFNVDEGLIFIRKGKGNKERYIPIFKEVKTAVLHYLKLSGVTQWNSDLKGYLFCQDEGLIREKKVLERSVQKLVRDLFDSIDLGLDFTVHSFRHTFAVKCLKAGIKKPFLMQMMGHEDPKTTSIYTQLIPKDLKEQVMNHYPFPFEELLNDLI</sequence>
<dbReference type="GO" id="GO:0015074">
    <property type="term" value="P:DNA integration"/>
    <property type="evidence" value="ECO:0007669"/>
    <property type="project" value="InterPro"/>
</dbReference>
<proteinExistence type="inferred from homology"/>
<evidence type="ECO:0000256" key="1">
    <source>
        <dbReference type="ARBA" id="ARBA00008857"/>
    </source>
</evidence>
<keyword evidence="6" id="KW-1185">Reference proteome</keyword>
<dbReference type="Gene3D" id="1.10.443.10">
    <property type="entry name" value="Intergrase catalytic core"/>
    <property type="match status" value="1"/>
</dbReference>
<gene>
    <name evidence="5" type="ORF">ABE41_015065</name>
</gene>
<keyword evidence="2" id="KW-0238">DNA-binding</keyword>
<dbReference type="OrthoDB" id="9766545at2"/>
<dbReference type="AlphaFoldDB" id="A0A1B1Z786"/>
<dbReference type="InterPro" id="IPR025269">
    <property type="entry name" value="SAM-like_dom"/>
</dbReference>
<dbReference type="PROSITE" id="PS51898">
    <property type="entry name" value="TYR_RECOMBINASE"/>
    <property type="match status" value="1"/>
</dbReference>
<evidence type="ECO:0000313" key="6">
    <source>
        <dbReference type="Proteomes" id="UP000077412"/>
    </source>
</evidence>
<dbReference type="InterPro" id="IPR013762">
    <property type="entry name" value="Integrase-like_cat_sf"/>
</dbReference>
<dbReference type="STRING" id="255247.ABE41_015065"/>
<name>A0A1B1Z786_9BACL</name>
<evidence type="ECO:0000313" key="5">
    <source>
        <dbReference type="EMBL" id="ANX13327.1"/>
    </source>
</evidence>
<accession>A0A1B1Z786</accession>
<dbReference type="InterPro" id="IPR011010">
    <property type="entry name" value="DNA_brk_join_enz"/>
</dbReference>
<evidence type="ECO:0000256" key="3">
    <source>
        <dbReference type="ARBA" id="ARBA00023172"/>
    </source>
</evidence>
<dbReference type="Proteomes" id="UP000077412">
    <property type="component" value="Chromosome"/>
</dbReference>
<dbReference type="CDD" id="cd00397">
    <property type="entry name" value="DNA_BRE_C"/>
    <property type="match status" value="1"/>
</dbReference>
<dbReference type="GO" id="GO:0003677">
    <property type="term" value="F:DNA binding"/>
    <property type="evidence" value="ECO:0007669"/>
    <property type="project" value="UniProtKB-KW"/>
</dbReference>